<reference evidence="1 2" key="1">
    <citation type="submission" date="2019-07" db="EMBL/GenBank/DDBJ databases">
        <authorList>
            <person name="Stoner T.H."/>
            <person name="Garlena R.A."/>
            <person name="Russell D.A."/>
            <person name="Pope W.H."/>
            <person name="Jacobs-Sera D."/>
            <person name="Hatfull G.F."/>
        </authorList>
    </citation>
    <scope>NUCLEOTIDE SEQUENCE [LARGE SCALE GENOMIC DNA]</scope>
</reference>
<dbReference type="GeneID" id="63210099"/>
<gene>
    <name evidence="1" type="primary">103</name>
    <name evidence="1" type="ORF">SEA_DYOEDAFOS_103</name>
</gene>
<protein>
    <submittedName>
        <fullName evidence="1">Uncharacterized protein</fullName>
    </submittedName>
</protein>
<dbReference type="RefSeq" id="YP_010013451.1">
    <property type="nucleotide sequence ID" value="NC_053511.1"/>
</dbReference>
<proteinExistence type="predicted"/>
<sequence length="57" mass="6387">MKPVAQPNLLHQMILGSLVDNKQVFVPVKDGQGYWRGTLANNVSAQNVDLAARRWIK</sequence>
<accession>A0A5J6THS3</accession>
<organism evidence="1 2">
    <name type="scientific">Mycobacterium phage DyoEdafos</name>
    <dbReference type="NCBI Taxonomy" id="2599860"/>
    <lineage>
        <taxon>Viruses</taxon>
        <taxon>Duplodnaviria</taxon>
        <taxon>Heunggongvirae</taxon>
        <taxon>Uroviricota</taxon>
        <taxon>Caudoviricetes</taxon>
        <taxon>Vilmaviridae</taxon>
        <taxon>Lclasvirinae</taxon>
        <taxon>Bromdenvirus</taxon>
        <taxon>Bromdenvirus dyoedafos</taxon>
    </lineage>
</organism>
<dbReference type="EMBL" id="MN234187">
    <property type="protein sequence ID" value="QFG10330.1"/>
    <property type="molecule type" value="Genomic_DNA"/>
</dbReference>
<evidence type="ECO:0000313" key="1">
    <source>
        <dbReference type="EMBL" id="QFG10330.1"/>
    </source>
</evidence>
<keyword evidence="2" id="KW-1185">Reference proteome</keyword>
<dbReference type="Proteomes" id="UP000327317">
    <property type="component" value="Segment"/>
</dbReference>
<name>A0A5J6THS3_9CAUD</name>
<dbReference type="KEGG" id="vg:63210099"/>
<evidence type="ECO:0000313" key="2">
    <source>
        <dbReference type="Proteomes" id="UP000327317"/>
    </source>
</evidence>